<proteinExistence type="predicted"/>
<evidence type="ECO:0000313" key="1">
    <source>
        <dbReference type="EMBL" id="MET3592417.1"/>
    </source>
</evidence>
<accession>A0ABV2HQH2</accession>
<keyword evidence="2" id="KW-1185">Reference proteome</keyword>
<name>A0ABV2HQH2_9HYPH</name>
<sequence length="221" mass="25175">MSDDYHRPTYTSTDAHGAFNATQVRLYGVPGLPKPEHKNDFGGINTIVKENQYAITFSKLAEGDLDYTDELLQSIRLMFDKQEDKKPDSSYVFVKSVLENYMLLISAIDIQPETKKDTKKFSSGIIFGYAYEGHTYDLPKPKIMLIPAPPLEIPSDDSGYDLKKDYYRVWIVDKLDQCVEFEMNQGFIEQLVLEANLPGKRSPTMYAARQALGHRSGRLTE</sequence>
<gene>
    <name evidence="1" type="ORF">ABID26_001801</name>
</gene>
<dbReference type="Proteomes" id="UP001549036">
    <property type="component" value="Unassembled WGS sequence"/>
</dbReference>
<comment type="caution">
    <text evidence="1">The sequence shown here is derived from an EMBL/GenBank/DDBJ whole genome shotgun (WGS) entry which is preliminary data.</text>
</comment>
<dbReference type="EMBL" id="JBEPLM010000002">
    <property type="protein sequence ID" value="MET3592417.1"/>
    <property type="molecule type" value="Genomic_DNA"/>
</dbReference>
<protein>
    <submittedName>
        <fullName evidence="1">Uncharacterized protein</fullName>
    </submittedName>
</protein>
<organism evidence="1 2">
    <name type="scientific">Mesorhizobium shonense</name>
    <dbReference type="NCBI Taxonomy" id="1209948"/>
    <lineage>
        <taxon>Bacteria</taxon>
        <taxon>Pseudomonadati</taxon>
        <taxon>Pseudomonadota</taxon>
        <taxon>Alphaproteobacteria</taxon>
        <taxon>Hyphomicrobiales</taxon>
        <taxon>Phyllobacteriaceae</taxon>
        <taxon>Mesorhizobium</taxon>
    </lineage>
</organism>
<reference evidence="1 2" key="1">
    <citation type="submission" date="2024-06" db="EMBL/GenBank/DDBJ databases">
        <title>Genomic Encyclopedia of Type Strains, Phase IV (KMG-IV): sequencing the most valuable type-strain genomes for metagenomic binning, comparative biology and taxonomic classification.</title>
        <authorList>
            <person name="Goeker M."/>
        </authorList>
    </citation>
    <scope>NUCLEOTIDE SEQUENCE [LARGE SCALE GENOMIC DNA]</scope>
    <source>
        <strain evidence="1 2">DSM 29846</strain>
    </source>
</reference>
<evidence type="ECO:0000313" key="2">
    <source>
        <dbReference type="Proteomes" id="UP001549036"/>
    </source>
</evidence>
<dbReference type="RefSeq" id="WP_126098922.1">
    <property type="nucleotide sequence ID" value="NZ_JBEPLM010000002.1"/>
</dbReference>